<proteinExistence type="predicted"/>
<dbReference type="SUPFAM" id="SSF55729">
    <property type="entry name" value="Acyl-CoA N-acyltransferases (Nat)"/>
    <property type="match status" value="1"/>
</dbReference>
<feature type="domain" description="N-acetyltransferase" evidence="4">
    <location>
        <begin position="20"/>
        <end position="171"/>
    </location>
</feature>
<dbReference type="CDD" id="cd04301">
    <property type="entry name" value="NAT_SF"/>
    <property type="match status" value="1"/>
</dbReference>
<dbReference type="PANTHER" id="PTHR43877">
    <property type="entry name" value="AMINOALKYLPHOSPHONATE N-ACETYLTRANSFERASE-RELATED-RELATED"/>
    <property type="match status" value="1"/>
</dbReference>
<dbReference type="RefSeq" id="WP_378060881.1">
    <property type="nucleotide sequence ID" value="NZ_JBHSIS010000022.1"/>
</dbReference>
<dbReference type="GO" id="GO:0016746">
    <property type="term" value="F:acyltransferase activity"/>
    <property type="evidence" value="ECO:0007669"/>
    <property type="project" value="UniProtKB-KW"/>
</dbReference>
<dbReference type="Pfam" id="PF00583">
    <property type="entry name" value="Acetyltransf_1"/>
    <property type="match status" value="1"/>
</dbReference>
<dbReference type="Proteomes" id="UP001595859">
    <property type="component" value="Unassembled WGS sequence"/>
</dbReference>
<dbReference type="PROSITE" id="PS51186">
    <property type="entry name" value="GNAT"/>
    <property type="match status" value="1"/>
</dbReference>
<dbReference type="EMBL" id="JBHSIS010000022">
    <property type="protein sequence ID" value="MFC4858404.1"/>
    <property type="molecule type" value="Genomic_DNA"/>
</dbReference>
<keyword evidence="1 5" id="KW-0808">Transferase</keyword>
<evidence type="ECO:0000256" key="1">
    <source>
        <dbReference type="ARBA" id="ARBA00022679"/>
    </source>
</evidence>
<name>A0ABV9SBQ2_9PSEU</name>
<keyword evidence="2 5" id="KW-0012">Acyltransferase</keyword>
<evidence type="ECO:0000313" key="5">
    <source>
        <dbReference type="EMBL" id="MFC4858404.1"/>
    </source>
</evidence>
<evidence type="ECO:0000259" key="4">
    <source>
        <dbReference type="PROSITE" id="PS51186"/>
    </source>
</evidence>
<protein>
    <submittedName>
        <fullName evidence="5">GNAT family N-acetyltransferase</fullName>
        <ecNumber evidence="5">2.3.-.-</ecNumber>
    </submittedName>
</protein>
<dbReference type="InterPro" id="IPR050832">
    <property type="entry name" value="Bact_Acetyltransf"/>
</dbReference>
<evidence type="ECO:0000256" key="2">
    <source>
        <dbReference type="ARBA" id="ARBA00023315"/>
    </source>
</evidence>
<keyword evidence="6" id="KW-1185">Reference proteome</keyword>
<sequence>MIELHWPAGAPEDLRAAVHRVLRDVVADGGAVGYVEPPTRAQTDAWLADVLADVRRGDGALVLATVDGTVQAMGTWRRERPPVFRTSAEVAKVMAHPAARGLGLGRRVVSALVDHARRAGLELLTLGVRGNNHGTIQLYEELGFREWGRLPNRIVVGADRFDDVKMMLPLGHPPGVRLRGAEPGGPGSTPRRASAGPARS</sequence>
<dbReference type="Gene3D" id="3.40.630.30">
    <property type="match status" value="1"/>
</dbReference>
<reference evidence="6" key="1">
    <citation type="journal article" date="2019" name="Int. J. Syst. Evol. Microbiol.">
        <title>The Global Catalogue of Microorganisms (GCM) 10K type strain sequencing project: providing services to taxonomists for standard genome sequencing and annotation.</title>
        <authorList>
            <consortium name="The Broad Institute Genomics Platform"/>
            <consortium name="The Broad Institute Genome Sequencing Center for Infectious Disease"/>
            <person name="Wu L."/>
            <person name="Ma J."/>
        </authorList>
    </citation>
    <scope>NUCLEOTIDE SEQUENCE [LARGE SCALE GENOMIC DNA]</scope>
    <source>
        <strain evidence="6">ZS-22-S1</strain>
    </source>
</reference>
<evidence type="ECO:0000256" key="3">
    <source>
        <dbReference type="SAM" id="MobiDB-lite"/>
    </source>
</evidence>
<dbReference type="PANTHER" id="PTHR43877:SF2">
    <property type="entry name" value="AMINOALKYLPHOSPHONATE N-ACETYLTRANSFERASE-RELATED"/>
    <property type="match status" value="1"/>
</dbReference>
<feature type="region of interest" description="Disordered" evidence="3">
    <location>
        <begin position="174"/>
        <end position="200"/>
    </location>
</feature>
<accession>A0ABV9SBQ2</accession>
<organism evidence="5 6">
    <name type="scientific">Actinophytocola glycyrrhizae</name>
    <dbReference type="NCBI Taxonomy" id="2044873"/>
    <lineage>
        <taxon>Bacteria</taxon>
        <taxon>Bacillati</taxon>
        <taxon>Actinomycetota</taxon>
        <taxon>Actinomycetes</taxon>
        <taxon>Pseudonocardiales</taxon>
        <taxon>Pseudonocardiaceae</taxon>
    </lineage>
</organism>
<dbReference type="InterPro" id="IPR016181">
    <property type="entry name" value="Acyl_CoA_acyltransferase"/>
</dbReference>
<dbReference type="EC" id="2.3.-.-" evidence="5"/>
<dbReference type="InterPro" id="IPR000182">
    <property type="entry name" value="GNAT_dom"/>
</dbReference>
<comment type="caution">
    <text evidence="5">The sequence shown here is derived from an EMBL/GenBank/DDBJ whole genome shotgun (WGS) entry which is preliminary data.</text>
</comment>
<gene>
    <name evidence="5" type="ORF">ACFPCV_33325</name>
</gene>
<evidence type="ECO:0000313" key="6">
    <source>
        <dbReference type="Proteomes" id="UP001595859"/>
    </source>
</evidence>